<proteinExistence type="predicted"/>
<dbReference type="InterPro" id="IPR006664">
    <property type="entry name" value="OMP_bac"/>
</dbReference>
<feature type="region of interest" description="Disordered" evidence="10">
    <location>
        <begin position="330"/>
        <end position="352"/>
    </location>
</feature>
<keyword evidence="6" id="KW-0626">Porin</keyword>
<comment type="caution">
    <text evidence="12">The sequence shown here is derived from an EMBL/GenBank/DDBJ whole genome shotgun (WGS) entry which is preliminary data.</text>
</comment>
<dbReference type="InterPro" id="IPR011250">
    <property type="entry name" value="OMP/PagP_B-barrel"/>
</dbReference>
<keyword evidence="3" id="KW-1134">Transmembrane beta strand</keyword>
<evidence type="ECO:0000256" key="4">
    <source>
        <dbReference type="ARBA" id="ARBA00022692"/>
    </source>
</evidence>
<evidence type="ECO:0000313" key="12">
    <source>
        <dbReference type="EMBL" id="MBF5055030.1"/>
    </source>
</evidence>
<name>A0ABS0AP57_9GAMM</name>
<evidence type="ECO:0000313" key="13">
    <source>
        <dbReference type="Proteomes" id="UP000662703"/>
    </source>
</evidence>
<dbReference type="Gene3D" id="2.40.160.20">
    <property type="match status" value="1"/>
</dbReference>
<evidence type="ECO:0000256" key="9">
    <source>
        <dbReference type="PROSITE-ProRule" id="PRU00473"/>
    </source>
</evidence>
<keyword evidence="4" id="KW-0812">Transmembrane</keyword>
<dbReference type="InterPro" id="IPR006665">
    <property type="entry name" value="OmpA-like"/>
</dbReference>
<gene>
    <name evidence="12" type="ORF">Y5W_00324</name>
</gene>
<dbReference type="Pfam" id="PF00691">
    <property type="entry name" value="OmpA"/>
    <property type="match status" value="1"/>
</dbReference>
<sequence length="352" mass="38803">MAVGLAFQPALADEQYEETLNTRQYIGGFGSYLDLDDERGFDDSGAGYSVFYGRQLSDHWWWETEGGFYEMDPNLPNTQDFYQYHLTTGLSYAFGDRTGFTPYFVVAAGIIDQEVLPDEDEENSFTANAGLGAVTGPIFDNGLKLRGEARYVYDDFDGSGAARGNGAFGDVRLSLGVEFPLGYTKVITKEKVVVETREVQAPSKPMIDSDGDGVPDDRDQCPNTLEGGQVDAKGCLIVNQTVTLSNINFEFDSARLTTSSESTLDRIAESLKAQTDFRVEVAGHTDSVGNADYNEELSRQRAESVRQYLLDRGVAADRVSARGYGELDPIASNETESGRAMNRRVEFRVTEK</sequence>
<dbReference type="EMBL" id="ARXX01000003">
    <property type="protein sequence ID" value="MBF5055030.1"/>
    <property type="molecule type" value="Genomic_DNA"/>
</dbReference>
<evidence type="ECO:0000256" key="2">
    <source>
        <dbReference type="ARBA" id="ARBA00022448"/>
    </source>
</evidence>
<evidence type="ECO:0000256" key="8">
    <source>
        <dbReference type="ARBA" id="ARBA00023237"/>
    </source>
</evidence>
<keyword evidence="8" id="KW-0998">Cell outer membrane</keyword>
<evidence type="ECO:0000256" key="1">
    <source>
        <dbReference type="ARBA" id="ARBA00004571"/>
    </source>
</evidence>
<dbReference type="SUPFAM" id="SSF56925">
    <property type="entry name" value="OMPA-like"/>
    <property type="match status" value="1"/>
</dbReference>
<organism evidence="12 13">
    <name type="scientific">Alloalcanivorax profundimaris</name>
    <dbReference type="NCBI Taxonomy" id="2735259"/>
    <lineage>
        <taxon>Bacteria</taxon>
        <taxon>Pseudomonadati</taxon>
        <taxon>Pseudomonadota</taxon>
        <taxon>Gammaproteobacteria</taxon>
        <taxon>Oceanospirillales</taxon>
        <taxon>Alcanivoracaceae</taxon>
        <taxon>Alloalcanivorax</taxon>
    </lineage>
</organism>
<dbReference type="InterPro" id="IPR036737">
    <property type="entry name" value="OmpA-like_sf"/>
</dbReference>
<dbReference type="Gene3D" id="3.30.1330.60">
    <property type="entry name" value="OmpA-like domain"/>
    <property type="match status" value="1"/>
</dbReference>
<keyword evidence="5" id="KW-0406">Ion transport</keyword>
<evidence type="ECO:0000256" key="7">
    <source>
        <dbReference type="ARBA" id="ARBA00023136"/>
    </source>
</evidence>
<keyword evidence="2" id="KW-0813">Transport</keyword>
<evidence type="ECO:0000256" key="3">
    <source>
        <dbReference type="ARBA" id="ARBA00022452"/>
    </source>
</evidence>
<comment type="subcellular location">
    <subcellularLocation>
        <location evidence="1">Cell outer membrane</location>
        <topology evidence="1">Multi-pass membrane protein</topology>
    </subcellularLocation>
</comment>
<dbReference type="Proteomes" id="UP000662703">
    <property type="component" value="Unassembled WGS sequence"/>
</dbReference>
<evidence type="ECO:0000259" key="11">
    <source>
        <dbReference type="PROSITE" id="PS51123"/>
    </source>
</evidence>
<dbReference type="PRINTS" id="PR01023">
    <property type="entry name" value="NAFLGMOTY"/>
</dbReference>
<feature type="domain" description="OmpA-like" evidence="11">
    <location>
        <begin position="238"/>
        <end position="352"/>
    </location>
</feature>
<dbReference type="PRINTS" id="PR01021">
    <property type="entry name" value="OMPADOMAIN"/>
</dbReference>
<dbReference type="InterPro" id="IPR050330">
    <property type="entry name" value="Bact_OuterMem_StrucFunc"/>
</dbReference>
<reference evidence="12 13" key="1">
    <citation type="submission" date="2012-09" db="EMBL/GenBank/DDBJ databases">
        <title>Genome Sequence of alkane-degrading Bacterium Alcanivorax sp. 521-1.</title>
        <authorList>
            <person name="Lai Q."/>
            <person name="Shao Z."/>
        </authorList>
    </citation>
    <scope>NUCLEOTIDE SEQUENCE [LARGE SCALE GENOMIC DNA]</scope>
    <source>
        <strain evidence="12 13">521-1</strain>
    </source>
</reference>
<accession>A0ABS0AP57</accession>
<dbReference type="PANTHER" id="PTHR30329">
    <property type="entry name" value="STATOR ELEMENT OF FLAGELLAR MOTOR COMPLEX"/>
    <property type="match status" value="1"/>
</dbReference>
<evidence type="ECO:0000256" key="6">
    <source>
        <dbReference type="ARBA" id="ARBA00023114"/>
    </source>
</evidence>
<dbReference type="PROSITE" id="PS51123">
    <property type="entry name" value="OMPA_2"/>
    <property type="match status" value="1"/>
</dbReference>
<protein>
    <submittedName>
        <fullName evidence="12">OmpA family protein</fullName>
    </submittedName>
</protein>
<evidence type="ECO:0000256" key="5">
    <source>
        <dbReference type="ARBA" id="ARBA00023065"/>
    </source>
</evidence>
<evidence type="ECO:0000256" key="10">
    <source>
        <dbReference type="SAM" id="MobiDB-lite"/>
    </source>
</evidence>
<dbReference type="SUPFAM" id="SSF103088">
    <property type="entry name" value="OmpA-like"/>
    <property type="match status" value="1"/>
</dbReference>
<keyword evidence="7 9" id="KW-0472">Membrane</keyword>
<dbReference type="CDD" id="cd07185">
    <property type="entry name" value="OmpA_C-like"/>
    <property type="match status" value="1"/>
</dbReference>
<feature type="compositionally biased region" description="Basic and acidic residues" evidence="10">
    <location>
        <begin position="343"/>
        <end position="352"/>
    </location>
</feature>
<dbReference type="SUPFAM" id="SSF103647">
    <property type="entry name" value="TSP type-3 repeat"/>
    <property type="match status" value="1"/>
</dbReference>
<dbReference type="InterPro" id="IPR028974">
    <property type="entry name" value="TSP_type-3_rpt"/>
</dbReference>
<dbReference type="PANTHER" id="PTHR30329:SF21">
    <property type="entry name" value="LIPOPROTEIN YIAD-RELATED"/>
    <property type="match status" value="1"/>
</dbReference>
<keyword evidence="13" id="KW-1185">Reference proteome</keyword>